<dbReference type="RefSeq" id="XP_025434027.1">
    <property type="nucleotide sequence ID" value="XM_025577911.1"/>
</dbReference>
<keyword evidence="1" id="KW-0732">Signal</keyword>
<organism evidence="3 4">
    <name type="scientific">Aspergillus saccharolyticus JOP 1030-1</name>
    <dbReference type="NCBI Taxonomy" id="1450539"/>
    <lineage>
        <taxon>Eukaryota</taxon>
        <taxon>Fungi</taxon>
        <taxon>Dikarya</taxon>
        <taxon>Ascomycota</taxon>
        <taxon>Pezizomycotina</taxon>
        <taxon>Eurotiomycetes</taxon>
        <taxon>Eurotiomycetidae</taxon>
        <taxon>Eurotiales</taxon>
        <taxon>Aspergillaceae</taxon>
        <taxon>Aspergillus</taxon>
        <taxon>Aspergillus subgen. Circumdati</taxon>
    </lineage>
</organism>
<dbReference type="AlphaFoldDB" id="A0A318ZMY8"/>
<gene>
    <name evidence="3" type="ORF">BP01DRAFT_389353</name>
</gene>
<evidence type="ECO:0000313" key="4">
    <source>
        <dbReference type="Proteomes" id="UP000248349"/>
    </source>
</evidence>
<dbReference type="OrthoDB" id="2019572at2759"/>
<dbReference type="SMART" id="SM00321">
    <property type="entry name" value="WSC"/>
    <property type="match status" value="1"/>
</dbReference>
<reference evidence="3 4" key="1">
    <citation type="submission" date="2016-12" db="EMBL/GenBank/DDBJ databases">
        <title>The genomes of Aspergillus section Nigri reveals drivers in fungal speciation.</title>
        <authorList>
            <consortium name="DOE Joint Genome Institute"/>
            <person name="Vesth T.C."/>
            <person name="Nybo J."/>
            <person name="Theobald S."/>
            <person name="Brandl J."/>
            <person name="Frisvad J.C."/>
            <person name="Nielsen K.F."/>
            <person name="Lyhne E.K."/>
            <person name="Kogle M.E."/>
            <person name="Kuo A."/>
            <person name="Riley R."/>
            <person name="Clum A."/>
            <person name="Nolan M."/>
            <person name="Lipzen A."/>
            <person name="Salamov A."/>
            <person name="Henrissat B."/>
            <person name="Wiebenga A."/>
            <person name="De Vries R.P."/>
            <person name="Grigoriev I.V."/>
            <person name="Mortensen U.H."/>
            <person name="Andersen M.R."/>
            <person name="Baker S.E."/>
        </authorList>
    </citation>
    <scope>NUCLEOTIDE SEQUENCE [LARGE SCALE GENOMIC DNA]</scope>
    <source>
        <strain evidence="3 4">JOP 1030-1</strain>
    </source>
</reference>
<feature type="signal peptide" evidence="1">
    <location>
        <begin position="1"/>
        <end position="21"/>
    </location>
</feature>
<dbReference type="STRING" id="1450539.A0A318ZMY8"/>
<feature type="domain" description="WSC" evidence="2">
    <location>
        <begin position="23"/>
        <end position="109"/>
    </location>
</feature>
<evidence type="ECO:0000256" key="1">
    <source>
        <dbReference type="SAM" id="SignalP"/>
    </source>
</evidence>
<evidence type="ECO:0000313" key="3">
    <source>
        <dbReference type="EMBL" id="PYH48045.1"/>
    </source>
</evidence>
<evidence type="ECO:0000259" key="2">
    <source>
        <dbReference type="PROSITE" id="PS51212"/>
    </source>
</evidence>
<sequence>MIAVSSKSLCALALLLVSGQALQWGSYACMKSSGDMTKLGSSPYQTRGMCQSLCEKENGYFMALQDESCWCGSQPPSFGSMGGTCNTPCPGYPTDTCGGDGTYSVWELEEDYSNPSLESSATTAVTASTGMTSISASTTGSPVAVSTSAGIVSSSVASSSAATPSATGTTPVAQAVHTNAASRRPRILFF</sequence>
<dbReference type="PROSITE" id="PS51212">
    <property type="entry name" value="WSC"/>
    <property type="match status" value="1"/>
</dbReference>
<keyword evidence="4" id="KW-1185">Reference proteome</keyword>
<dbReference type="Proteomes" id="UP000248349">
    <property type="component" value="Unassembled WGS sequence"/>
</dbReference>
<name>A0A318ZMY8_9EURO</name>
<dbReference type="InterPro" id="IPR002889">
    <property type="entry name" value="WSC_carb-bd"/>
</dbReference>
<dbReference type="Pfam" id="PF01822">
    <property type="entry name" value="WSC"/>
    <property type="match status" value="1"/>
</dbReference>
<proteinExistence type="predicted"/>
<protein>
    <recommendedName>
        <fullName evidence="2">WSC domain-containing protein</fullName>
    </recommendedName>
</protein>
<dbReference type="EMBL" id="KZ821222">
    <property type="protein sequence ID" value="PYH48045.1"/>
    <property type="molecule type" value="Genomic_DNA"/>
</dbReference>
<dbReference type="GeneID" id="37079140"/>
<accession>A0A318ZMY8</accession>
<feature type="chain" id="PRO_5016305706" description="WSC domain-containing protein" evidence="1">
    <location>
        <begin position="22"/>
        <end position="190"/>
    </location>
</feature>
<dbReference type="PROSITE" id="PS51257">
    <property type="entry name" value="PROKAR_LIPOPROTEIN"/>
    <property type="match status" value="1"/>
</dbReference>